<proteinExistence type="predicted"/>
<dbReference type="AlphaFoldDB" id="A0AAV8U6D0"/>
<evidence type="ECO:0000313" key="4">
    <source>
        <dbReference type="EMBL" id="KAJ8774877.1"/>
    </source>
</evidence>
<feature type="region of interest" description="Disordered" evidence="1">
    <location>
        <begin position="347"/>
        <end position="447"/>
    </location>
</feature>
<evidence type="ECO:0000259" key="3">
    <source>
        <dbReference type="Pfam" id="PF25502"/>
    </source>
</evidence>
<keyword evidence="5" id="KW-1185">Reference proteome</keyword>
<evidence type="ECO:0000313" key="5">
    <source>
        <dbReference type="Proteomes" id="UP001159364"/>
    </source>
</evidence>
<feature type="compositionally biased region" description="Polar residues" evidence="1">
    <location>
        <begin position="428"/>
        <end position="438"/>
    </location>
</feature>
<dbReference type="EMBL" id="JAIWQS010000001">
    <property type="protein sequence ID" value="KAJ8774877.1"/>
    <property type="molecule type" value="Genomic_DNA"/>
</dbReference>
<comment type="caution">
    <text evidence="4">The sequence shown here is derived from an EMBL/GenBank/DDBJ whole genome shotgun (WGS) entry which is preliminary data.</text>
</comment>
<feature type="domain" description="DUF7913" evidence="2">
    <location>
        <begin position="6"/>
        <end position="123"/>
    </location>
</feature>
<evidence type="ECO:0000256" key="1">
    <source>
        <dbReference type="SAM" id="MobiDB-lite"/>
    </source>
</evidence>
<dbReference type="PANTHER" id="PTHR33913:SF1">
    <property type="entry name" value="DRBM DOMAIN-CONTAINING PROTEIN"/>
    <property type="match status" value="1"/>
</dbReference>
<name>A0AAV8U6D0_9ROSI</name>
<accession>A0AAV8U6D0</accession>
<feature type="domain" description="DUF7915" evidence="3">
    <location>
        <begin position="159"/>
        <end position="307"/>
    </location>
</feature>
<protein>
    <submittedName>
        <fullName evidence="4">Uncharacterized protein</fullName>
    </submittedName>
</protein>
<reference evidence="4 5" key="1">
    <citation type="submission" date="2021-09" db="EMBL/GenBank/DDBJ databases">
        <title>Genomic insights and catalytic innovation underlie evolution of tropane alkaloids biosynthesis.</title>
        <authorList>
            <person name="Wang Y.-J."/>
            <person name="Tian T."/>
            <person name="Huang J.-P."/>
            <person name="Huang S.-X."/>
        </authorList>
    </citation>
    <scope>NUCLEOTIDE SEQUENCE [LARGE SCALE GENOMIC DNA]</scope>
    <source>
        <strain evidence="4">KIB-2018</strain>
        <tissue evidence="4">Leaf</tissue>
    </source>
</reference>
<dbReference type="Pfam" id="PF25502">
    <property type="entry name" value="DUF7915"/>
    <property type="match status" value="1"/>
</dbReference>
<dbReference type="Gene3D" id="3.30.160.20">
    <property type="match status" value="1"/>
</dbReference>
<dbReference type="Pfam" id="PF25500">
    <property type="entry name" value="DUF7913"/>
    <property type="match status" value="1"/>
</dbReference>
<organism evidence="4 5">
    <name type="scientific">Erythroxylum novogranatense</name>
    <dbReference type="NCBI Taxonomy" id="1862640"/>
    <lineage>
        <taxon>Eukaryota</taxon>
        <taxon>Viridiplantae</taxon>
        <taxon>Streptophyta</taxon>
        <taxon>Embryophyta</taxon>
        <taxon>Tracheophyta</taxon>
        <taxon>Spermatophyta</taxon>
        <taxon>Magnoliopsida</taxon>
        <taxon>eudicotyledons</taxon>
        <taxon>Gunneridae</taxon>
        <taxon>Pentapetalae</taxon>
        <taxon>rosids</taxon>
        <taxon>fabids</taxon>
        <taxon>Malpighiales</taxon>
        <taxon>Erythroxylaceae</taxon>
        <taxon>Erythroxylum</taxon>
    </lineage>
</organism>
<dbReference type="Proteomes" id="UP001159364">
    <property type="component" value="Linkage Group LG01"/>
</dbReference>
<sequence length="678" mass="75591">MDASDICPTEDAIAALLDYLVDPKLLQRYSAKDIPSQLDQESVSKQVYAVVLLYNYYYRKQHLKLEYLSFENFCKLAVILRPTLLAHMRFMRSNDTELNDPEKQLSLTEKHIMNACEVSKVLDASENIPKTVGWPVSKVAVFLVDSKKENCLLQFGSITYGIWSVIERDVGFSTNISKPVNDVEHVDKKRRIIKRTARCELSTDETGLNELACFAIKETTGINESDLVLLESHTVYSVSKEKAATRFYIIQCIEPNNNHAIQVPVNRAIISLQGPMFLKSTRRWTHTSVVEYSHLLPYAGILSDWLSKKGLSSYLEIPRVELVTTNLSSPGKRENPSHVNASIMVSTGGAGLSKHSGNTGHSENEADASLHSPKQNDNIGPGCTDKDLHSKEQDPNCMVDSSSGLGRSSSVEMKASNVAHTTKEEELTTNASTVQPDNFHQKTSAEKCLEASSSGHEIEMFYSRRSWRISQNKDRDVTIGKKRCNKILSDQGVLPLSDYAADTTNSDDLDKMPTITASNDKEMIQSALRSILSRRDKLSSQRREVEAQIAQCDDSIHKILNGGESNLALMIESSIDHIDSCSQGLKGQCPPHVEVQQDSVAKVLNPCQELDNLCVKKNWILPTYHVSSVDGGFQAKVSLKRMNFELSIDGDVCLRPHEARESAAARVFAEFRIMLSME</sequence>
<dbReference type="PANTHER" id="PTHR33913">
    <property type="entry name" value="ALEURONE LAYER MORPHOGENESIS PROTEIN"/>
    <property type="match status" value="1"/>
</dbReference>
<feature type="compositionally biased region" description="Basic and acidic residues" evidence="1">
    <location>
        <begin position="384"/>
        <end position="394"/>
    </location>
</feature>
<evidence type="ECO:0000259" key="2">
    <source>
        <dbReference type="Pfam" id="PF25500"/>
    </source>
</evidence>
<dbReference type="InterPro" id="IPR057235">
    <property type="entry name" value="DUF7913"/>
</dbReference>
<gene>
    <name evidence="4" type="ORF">K2173_018136</name>
</gene>
<feature type="compositionally biased region" description="Low complexity" evidence="1">
    <location>
        <begin position="401"/>
        <end position="410"/>
    </location>
</feature>
<dbReference type="InterPro" id="IPR057237">
    <property type="entry name" value="DUF7915"/>
</dbReference>